<accession>A0A3S5CLX8</accession>
<organism evidence="1 2">
    <name type="scientific">Protopolystoma xenopodis</name>
    <dbReference type="NCBI Taxonomy" id="117903"/>
    <lineage>
        <taxon>Eukaryota</taxon>
        <taxon>Metazoa</taxon>
        <taxon>Spiralia</taxon>
        <taxon>Lophotrochozoa</taxon>
        <taxon>Platyhelminthes</taxon>
        <taxon>Monogenea</taxon>
        <taxon>Polyopisthocotylea</taxon>
        <taxon>Polystomatidea</taxon>
        <taxon>Polystomatidae</taxon>
        <taxon>Protopolystoma</taxon>
    </lineage>
</organism>
<comment type="caution">
    <text evidence="1">The sequence shown here is derived from an EMBL/GenBank/DDBJ whole genome shotgun (WGS) entry which is preliminary data.</text>
</comment>
<reference evidence="1" key="1">
    <citation type="submission" date="2018-11" db="EMBL/GenBank/DDBJ databases">
        <authorList>
            <consortium name="Pathogen Informatics"/>
        </authorList>
    </citation>
    <scope>NUCLEOTIDE SEQUENCE</scope>
</reference>
<evidence type="ECO:0000313" key="1">
    <source>
        <dbReference type="EMBL" id="VEL19385.1"/>
    </source>
</evidence>
<sequence>MSASNPKSSAKAVMIVSNFGPFKCYITGRLAAIVVGTGLFGDAKYEADYNVRQTSENVPS</sequence>
<protein>
    <submittedName>
        <fullName evidence="1">Uncharacterized protein</fullName>
    </submittedName>
</protein>
<dbReference type="EMBL" id="CAAALY010041372">
    <property type="protein sequence ID" value="VEL19385.1"/>
    <property type="molecule type" value="Genomic_DNA"/>
</dbReference>
<proteinExistence type="predicted"/>
<dbReference type="AlphaFoldDB" id="A0A3S5CLX8"/>
<name>A0A3S5CLX8_9PLAT</name>
<evidence type="ECO:0000313" key="2">
    <source>
        <dbReference type="Proteomes" id="UP000784294"/>
    </source>
</evidence>
<keyword evidence="2" id="KW-1185">Reference proteome</keyword>
<gene>
    <name evidence="1" type="ORF">PXEA_LOCUS12825</name>
</gene>
<dbReference type="Proteomes" id="UP000784294">
    <property type="component" value="Unassembled WGS sequence"/>
</dbReference>